<dbReference type="PANTHER" id="PTHR40465">
    <property type="entry name" value="CHROMOSOME 1, WHOLE GENOME SHOTGUN SEQUENCE"/>
    <property type="match status" value="1"/>
</dbReference>
<dbReference type="AlphaFoldDB" id="A0A0C3RXU4"/>
<dbReference type="InterPro" id="IPR045339">
    <property type="entry name" value="DUF6534"/>
</dbReference>
<feature type="transmembrane region" description="Helical" evidence="1">
    <location>
        <begin position="165"/>
        <end position="187"/>
    </location>
</feature>
<sequence length="332" mass="36216">MATVNVTLPVDIAPLAAPVLLGYMFNWALFGALTVQVYLYHISFPKDKWHTKLLVYAIYCIEITQSILVIHDAFNAYAKSFGHLEELNAMQNEWLAVPVFSAIVSCAVQMYYAYRIGILSGSLVLRGAVSLIALTQGVAGLVEGAEAFIIGNFSDLATRSFVSTSIWLAGCAVCDIMIAICMAYYLSRNSSPIPKTQAVVTRLVRLVIETGTLTVDLILFLTFSHSAYHACVALILAKLYSNSLLVLFNSRIRIIGGRGYTNDSSFISYHGSSTQAPSAHNTSATPVVLSPRGAVQTLSGTIRVDEETWVNRDNIQLQDQKSDFGDKKAPSL</sequence>
<organism evidence="3 4">
    <name type="scientific">Phlebiopsis gigantea (strain 11061_1 CR5-6)</name>
    <name type="common">White-rot fungus</name>
    <name type="synonym">Peniophora gigantea</name>
    <dbReference type="NCBI Taxonomy" id="745531"/>
    <lineage>
        <taxon>Eukaryota</taxon>
        <taxon>Fungi</taxon>
        <taxon>Dikarya</taxon>
        <taxon>Basidiomycota</taxon>
        <taxon>Agaricomycotina</taxon>
        <taxon>Agaricomycetes</taxon>
        <taxon>Polyporales</taxon>
        <taxon>Phanerochaetaceae</taxon>
        <taxon>Phlebiopsis</taxon>
    </lineage>
</organism>
<evidence type="ECO:0000313" key="4">
    <source>
        <dbReference type="Proteomes" id="UP000053257"/>
    </source>
</evidence>
<feature type="transmembrane region" description="Helical" evidence="1">
    <location>
        <begin position="227"/>
        <end position="248"/>
    </location>
</feature>
<dbReference type="EMBL" id="KN840510">
    <property type="protein sequence ID" value="KIP06791.1"/>
    <property type="molecule type" value="Genomic_DNA"/>
</dbReference>
<evidence type="ECO:0000313" key="3">
    <source>
        <dbReference type="EMBL" id="KIP06791.1"/>
    </source>
</evidence>
<feature type="transmembrane region" description="Helical" evidence="1">
    <location>
        <begin position="123"/>
        <end position="145"/>
    </location>
</feature>
<feature type="transmembrane region" description="Helical" evidence="1">
    <location>
        <begin position="20"/>
        <end position="41"/>
    </location>
</feature>
<evidence type="ECO:0000256" key="1">
    <source>
        <dbReference type="SAM" id="Phobius"/>
    </source>
</evidence>
<dbReference type="OrthoDB" id="2953893at2759"/>
<feature type="domain" description="DUF6534" evidence="2">
    <location>
        <begin position="172"/>
        <end position="251"/>
    </location>
</feature>
<dbReference type="Pfam" id="PF20152">
    <property type="entry name" value="DUF6534"/>
    <property type="match status" value="1"/>
</dbReference>
<feature type="transmembrane region" description="Helical" evidence="1">
    <location>
        <begin position="53"/>
        <end position="74"/>
    </location>
</feature>
<keyword evidence="1" id="KW-0812">Transmembrane</keyword>
<gene>
    <name evidence="3" type="ORF">PHLGIDRAFT_445294</name>
</gene>
<keyword evidence="1" id="KW-1133">Transmembrane helix</keyword>
<accession>A0A0C3RXU4</accession>
<reference evidence="3 4" key="1">
    <citation type="journal article" date="2014" name="PLoS Genet.">
        <title>Analysis of the Phlebiopsis gigantea genome, transcriptome and secretome provides insight into its pioneer colonization strategies of wood.</title>
        <authorList>
            <person name="Hori C."/>
            <person name="Ishida T."/>
            <person name="Igarashi K."/>
            <person name="Samejima M."/>
            <person name="Suzuki H."/>
            <person name="Master E."/>
            <person name="Ferreira P."/>
            <person name="Ruiz-Duenas F.J."/>
            <person name="Held B."/>
            <person name="Canessa P."/>
            <person name="Larrondo L.F."/>
            <person name="Schmoll M."/>
            <person name="Druzhinina I.S."/>
            <person name="Kubicek C.P."/>
            <person name="Gaskell J.A."/>
            <person name="Kersten P."/>
            <person name="St John F."/>
            <person name="Glasner J."/>
            <person name="Sabat G."/>
            <person name="Splinter BonDurant S."/>
            <person name="Syed K."/>
            <person name="Yadav J."/>
            <person name="Mgbeahuruike A.C."/>
            <person name="Kovalchuk A."/>
            <person name="Asiegbu F.O."/>
            <person name="Lackner G."/>
            <person name="Hoffmeister D."/>
            <person name="Rencoret J."/>
            <person name="Gutierrez A."/>
            <person name="Sun H."/>
            <person name="Lindquist E."/>
            <person name="Barry K."/>
            <person name="Riley R."/>
            <person name="Grigoriev I.V."/>
            <person name="Henrissat B."/>
            <person name="Kues U."/>
            <person name="Berka R.M."/>
            <person name="Martinez A.T."/>
            <person name="Covert S.F."/>
            <person name="Blanchette R.A."/>
            <person name="Cullen D."/>
        </authorList>
    </citation>
    <scope>NUCLEOTIDE SEQUENCE [LARGE SCALE GENOMIC DNA]</scope>
    <source>
        <strain evidence="3 4">11061_1 CR5-6</strain>
    </source>
</reference>
<dbReference type="PANTHER" id="PTHR40465:SF1">
    <property type="entry name" value="DUF6534 DOMAIN-CONTAINING PROTEIN"/>
    <property type="match status" value="1"/>
</dbReference>
<feature type="transmembrane region" description="Helical" evidence="1">
    <location>
        <begin position="199"/>
        <end position="221"/>
    </location>
</feature>
<name>A0A0C3RXU4_PHLG1</name>
<keyword evidence="4" id="KW-1185">Reference proteome</keyword>
<keyword evidence="1" id="KW-0472">Membrane</keyword>
<dbReference type="HOGENOM" id="CLU_046025_2_1_1"/>
<proteinExistence type="predicted"/>
<feature type="transmembrane region" description="Helical" evidence="1">
    <location>
        <begin position="94"/>
        <end position="114"/>
    </location>
</feature>
<dbReference type="Proteomes" id="UP000053257">
    <property type="component" value="Unassembled WGS sequence"/>
</dbReference>
<protein>
    <recommendedName>
        <fullName evidence="2">DUF6534 domain-containing protein</fullName>
    </recommendedName>
</protein>
<evidence type="ECO:0000259" key="2">
    <source>
        <dbReference type="Pfam" id="PF20152"/>
    </source>
</evidence>